<accession>A0A918BTJ2</accession>
<reference evidence="1" key="1">
    <citation type="journal article" date="2014" name="Int. J. Syst. Evol. Microbiol.">
        <title>Complete genome sequence of Corynebacterium casei LMG S-19264T (=DSM 44701T), isolated from a smear-ripened cheese.</title>
        <authorList>
            <consortium name="US DOE Joint Genome Institute (JGI-PGF)"/>
            <person name="Walter F."/>
            <person name="Albersmeier A."/>
            <person name="Kalinowski J."/>
            <person name="Ruckert C."/>
        </authorList>
    </citation>
    <scope>NUCLEOTIDE SEQUENCE</scope>
    <source>
        <strain evidence="1">JCM 4403</strain>
    </source>
</reference>
<evidence type="ECO:0000313" key="1">
    <source>
        <dbReference type="EMBL" id="GGQ91683.1"/>
    </source>
</evidence>
<dbReference type="RefSeq" id="WP_229846910.1">
    <property type="nucleotide sequence ID" value="NZ_BMTU01000009.1"/>
</dbReference>
<dbReference type="AlphaFoldDB" id="A0A918BTJ2"/>
<organism evidence="1 2">
    <name type="scientific">Streptomyces pilosus</name>
    <dbReference type="NCBI Taxonomy" id="28893"/>
    <lineage>
        <taxon>Bacteria</taxon>
        <taxon>Bacillati</taxon>
        <taxon>Actinomycetota</taxon>
        <taxon>Actinomycetes</taxon>
        <taxon>Kitasatosporales</taxon>
        <taxon>Streptomycetaceae</taxon>
        <taxon>Streptomyces</taxon>
    </lineage>
</organism>
<protein>
    <submittedName>
        <fullName evidence="1">Uncharacterized protein</fullName>
    </submittedName>
</protein>
<comment type="caution">
    <text evidence="1">The sequence shown here is derived from an EMBL/GenBank/DDBJ whole genome shotgun (WGS) entry which is preliminary data.</text>
</comment>
<evidence type="ECO:0000313" key="2">
    <source>
        <dbReference type="Proteomes" id="UP000656732"/>
    </source>
</evidence>
<dbReference type="EMBL" id="BMTU01000009">
    <property type="protein sequence ID" value="GGQ91683.1"/>
    <property type="molecule type" value="Genomic_DNA"/>
</dbReference>
<proteinExistence type="predicted"/>
<keyword evidence="2" id="KW-1185">Reference proteome</keyword>
<sequence>MPWPNSWVRLRRAGRSGEAHALLTEAAASPAARFPLFAEAMPAAGLGADWTTLLWEAAAALPADRLVAAADALTGAGRAADGGQLLRHGVVRPADEIGRAALTLDAQARHREARALLDACVRMRTPADAARTAAADPRRLVPLLLAVSRGVSETRHRDLLHALRVAGLAV</sequence>
<reference evidence="1" key="2">
    <citation type="submission" date="2020-09" db="EMBL/GenBank/DDBJ databases">
        <authorList>
            <person name="Sun Q."/>
            <person name="Ohkuma M."/>
        </authorList>
    </citation>
    <scope>NUCLEOTIDE SEQUENCE</scope>
    <source>
        <strain evidence="1">JCM 4403</strain>
    </source>
</reference>
<name>A0A918BTJ2_9ACTN</name>
<gene>
    <name evidence="1" type="ORF">GCM10010280_43990</name>
</gene>
<dbReference type="Proteomes" id="UP000656732">
    <property type="component" value="Unassembled WGS sequence"/>
</dbReference>